<feature type="region of interest" description="Disordered" evidence="1">
    <location>
        <begin position="769"/>
        <end position="837"/>
    </location>
</feature>
<gene>
    <name evidence="2" type="ORF">PYCCODRAFT_1423253</name>
</gene>
<feature type="region of interest" description="Disordered" evidence="1">
    <location>
        <begin position="524"/>
        <end position="748"/>
    </location>
</feature>
<dbReference type="EMBL" id="KZ084092">
    <property type="protein sequence ID" value="OSD05770.1"/>
    <property type="molecule type" value="Genomic_DNA"/>
</dbReference>
<feature type="region of interest" description="Disordered" evidence="1">
    <location>
        <begin position="445"/>
        <end position="469"/>
    </location>
</feature>
<feature type="compositionally biased region" description="Low complexity" evidence="1">
    <location>
        <begin position="182"/>
        <end position="191"/>
    </location>
</feature>
<dbReference type="AlphaFoldDB" id="A0A1Y2IX89"/>
<feature type="compositionally biased region" description="Polar residues" evidence="1">
    <location>
        <begin position="577"/>
        <end position="595"/>
    </location>
</feature>
<feature type="region of interest" description="Disordered" evidence="1">
    <location>
        <begin position="354"/>
        <end position="375"/>
    </location>
</feature>
<feature type="region of interest" description="Disordered" evidence="1">
    <location>
        <begin position="24"/>
        <end position="99"/>
    </location>
</feature>
<feature type="compositionally biased region" description="Polar residues" evidence="1">
    <location>
        <begin position="85"/>
        <end position="99"/>
    </location>
</feature>
<feature type="compositionally biased region" description="Pro residues" evidence="1">
    <location>
        <begin position="661"/>
        <end position="708"/>
    </location>
</feature>
<sequence length="952" mass="102003">MALAAEPRVSPFTVQEFSDLLSNAFNLQHPQEPTPAPAQRPVLSLTPPSPDQPLFQRDHGGRDSSSCPNSATDDERRRLRFPSQDEGSPQLSPPNRSRTMTALRVFQHVRTRASAFVLRPRAPSPPPTASPPSSVPFEPIPPLSVSPSLLPSPSATFPRSFTPLSMADLNADKPASRRRSRASSLPRSSRFFSHETMPPPPLPGHQTRPNTSAGTRLASPDLKSFFDDSPARSRRAYSRPSTSASTLHPLSRITTSSSASAVLVPDGLPSFFEDSGYQIAKPVAPHYSRPSTPTATVSPRIHTRLPPLKKAKSNGHGLFNRASRKGDSKASIEITPVGLGYDDASLWVPRANSRAPSPLTCPREPPPVPQSESLVPPVRDSLEDIHAPLPPSYVFERRGSAQSNSTASTRSSSSLSSRISSIVGIAFPSKSKMRMHARSKLNLSIATGKDPTSANSSPSTLSTMSSPTTPVSPTTCFARSQPYIFPGSADEHSLGLDNSFAEGEEDALALDRVLTPEDDPFAKAEIVRPVDKTPRPPTPPIPRRLSAQQAPTTSLMRTHTWDDNRMKPTGTVRRSRNSMPASPVSLASTFPSSCSVYHGREPSPFADSPYTPSRPSPPSAWSPFSTPVEPSSPPRPASTPPSSPELPPSLKSKAVRERSPRSPPSPTMSAFPLPPRTLPARPPPPDRALPSPPLPPSPTSPAPPPVPPKDYQRVARAHQSLPPPPSPQTFESPSDSPSSLRYHTETTLKASRFNGRHLTMLPLGTGIRDIFPDAQPGEEDDVPLLTKHSIPSSSSLGAPWTGSVTSLPRRGPASATTPWLIRPITRRRSADSTSTVTASPTSSAVYEAVEGWEADVSDAVAADPDPCIRANKVSELQLDTRSLGTSASSTLLPRSPAESTASVSESCTSAISRSTFYTARESLKSGSNSPIRPQKIMWAVVPDSPCLGVNHP</sequence>
<evidence type="ECO:0000313" key="3">
    <source>
        <dbReference type="Proteomes" id="UP000193067"/>
    </source>
</evidence>
<keyword evidence="3" id="KW-1185">Reference proteome</keyword>
<feature type="compositionally biased region" description="Pro residues" evidence="1">
    <location>
        <begin position="630"/>
        <end position="647"/>
    </location>
</feature>
<dbReference type="STRING" id="1353009.A0A1Y2IX89"/>
<accession>A0A1Y2IX89</accession>
<feature type="compositionally biased region" description="Polar residues" evidence="1">
    <location>
        <begin position="546"/>
        <end position="557"/>
    </location>
</feature>
<feature type="compositionally biased region" description="Basic and acidic residues" evidence="1">
    <location>
        <begin position="524"/>
        <end position="534"/>
    </location>
</feature>
<feature type="compositionally biased region" description="Low complexity" evidence="1">
    <location>
        <begin position="451"/>
        <end position="469"/>
    </location>
</feature>
<evidence type="ECO:0000313" key="2">
    <source>
        <dbReference type="EMBL" id="OSD05770.1"/>
    </source>
</evidence>
<organism evidence="2 3">
    <name type="scientific">Trametes coccinea (strain BRFM310)</name>
    <name type="common">Pycnoporus coccineus</name>
    <dbReference type="NCBI Taxonomy" id="1353009"/>
    <lineage>
        <taxon>Eukaryota</taxon>
        <taxon>Fungi</taxon>
        <taxon>Dikarya</taxon>
        <taxon>Basidiomycota</taxon>
        <taxon>Agaricomycotina</taxon>
        <taxon>Agaricomycetes</taxon>
        <taxon>Polyporales</taxon>
        <taxon>Polyporaceae</taxon>
        <taxon>Trametes</taxon>
    </lineage>
</organism>
<feature type="compositionally biased region" description="Polar residues" evidence="1">
    <location>
        <begin position="735"/>
        <end position="748"/>
    </location>
</feature>
<proteinExistence type="predicted"/>
<dbReference type="OrthoDB" id="2804764at2759"/>
<feature type="region of interest" description="Disordered" evidence="1">
    <location>
        <begin position="307"/>
        <end position="330"/>
    </location>
</feature>
<reference evidence="2 3" key="1">
    <citation type="journal article" date="2015" name="Biotechnol. Biofuels">
        <title>Enhanced degradation of softwood versus hardwood by the white-rot fungus Pycnoporus coccineus.</title>
        <authorList>
            <person name="Couturier M."/>
            <person name="Navarro D."/>
            <person name="Chevret D."/>
            <person name="Henrissat B."/>
            <person name="Piumi F."/>
            <person name="Ruiz-Duenas F.J."/>
            <person name="Martinez A.T."/>
            <person name="Grigoriev I.V."/>
            <person name="Riley R."/>
            <person name="Lipzen A."/>
            <person name="Berrin J.G."/>
            <person name="Master E.R."/>
            <person name="Rosso M.N."/>
        </authorList>
    </citation>
    <scope>NUCLEOTIDE SEQUENCE [LARGE SCALE GENOMIC DNA]</scope>
    <source>
        <strain evidence="2 3">BRFM310</strain>
    </source>
</reference>
<evidence type="ECO:0000256" key="1">
    <source>
        <dbReference type="SAM" id="MobiDB-lite"/>
    </source>
</evidence>
<protein>
    <submittedName>
        <fullName evidence="2">Uncharacterized protein</fullName>
    </submittedName>
</protein>
<dbReference type="Proteomes" id="UP000193067">
    <property type="component" value="Unassembled WGS sequence"/>
</dbReference>
<feature type="compositionally biased region" description="Polar residues" evidence="1">
    <location>
        <begin position="789"/>
        <end position="806"/>
    </location>
</feature>
<feature type="region of interest" description="Disordered" evidence="1">
    <location>
        <begin position="116"/>
        <end position="249"/>
    </location>
</feature>
<name>A0A1Y2IX89_TRAC3</name>
<feature type="region of interest" description="Disordered" evidence="1">
    <location>
        <begin position="884"/>
        <end position="906"/>
    </location>
</feature>
<feature type="compositionally biased region" description="Pro residues" evidence="1">
    <location>
        <begin position="122"/>
        <end position="144"/>
    </location>
</feature>
<feature type="compositionally biased region" description="Low complexity" evidence="1">
    <location>
        <begin position="145"/>
        <end position="154"/>
    </location>
</feature>